<keyword evidence="2" id="KW-0004">4Fe-4S</keyword>
<evidence type="ECO:0000313" key="9">
    <source>
        <dbReference type="EMBL" id="AOV17413.1"/>
    </source>
</evidence>
<dbReference type="InterPro" id="IPR007197">
    <property type="entry name" value="rSAM"/>
</dbReference>
<feature type="domain" description="Radical SAM core" evidence="8">
    <location>
        <begin position="14"/>
        <end position="207"/>
    </location>
</feature>
<dbReference type="CDD" id="cd01335">
    <property type="entry name" value="Radical_SAM"/>
    <property type="match status" value="1"/>
</dbReference>
<evidence type="ECO:0000313" key="10">
    <source>
        <dbReference type="Proteomes" id="UP000095342"/>
    </source>
</evidence>
<reference evidence="9 10" key="1">
    <citation type="submission" date="2016-09" db="EMBL/GenBank/DDBJ databases">
        <title>Acidihalobacter prosperus V6 (DSM14174).</title>
        <authorList>
            <person name="Khaleque H.N."/>
            <person name="Ramsay J.P."/>
            <person name="Murphy R.J.T."/>
            <person name="Kaksonen A.H."/>
            <person name="Boxall N.J."/>
            <person name="Watkin E.L.J."/>
        </authorList>
    </citation>
    <scope>NUCLEOTIDE SEQUENCE [LARGE SCALE GENOMIC DNA]</scope>
    <source>
        <strain evidence="9 10">V6</strain>
    </source>
</reference>
<dbReference type="SFLD" id="SFLDS00029">
    <property type="entry name" value="Radical_SAM"/>
    <property type="match status" value="1"/>
</dbReference>
<evidence type="ECO:0000256" key="5">
    <source>
        <dbReference type="ARBA" id="ARBA00022723"/>
    </source>
</evidence>
<dbReference type="Gene3D" id="3.20.20.70">
    <property type="entry name" value="Aldolase class I"/>
    <property type="match status" value="1"/>
</dbReference>
<dbReference type="GO" id="GO:0006006">
    <property type="term" value="P:glucose metabolic process"/>
    <property type="evidence" value="ECO:0007669"/>
    <property type="project" value="UniProtKB-KW"/>
</dbReference>
<name>A0A1D8K8V8_9GAMM</name>
<protein>
    <submittedName>
        <fullName evidence="9">Radical SAM protein</fullName>
    </submittedName>
</protein>
<dbReference type="EMBL" id="CP017448">
    <property type="protein sequence ID" value="AOV17413.1"/>
    <property type="molecule type" value="Genomic_DNA"/>
</dbReference>
<dbReference type="SFLD" id="SFLDG01111">
    <property type="entry name" value="Uncharacterised_Radical_SAM_Su"/>
    <property type="match status" value="1"/>
</dbReference>
<dbReference type="RefSeq" id="WP_070072965.1">
    <property type="nucleotide sequence ID" value="NZ_CP017448.1"/>
</dbReference>
<keyword evidence="7" id="KW-0411">Iron-sulfur</keyword>
<dbReference type="InterPro" id="IPR023821">
    <property type="entry name" value="rSAM_TatD-assoc"/>
</dbReference>
<dbReference type="AlphaFoldDB" id="A0A1D8K8V8"/>
<evidence type="ECO:0000256" key="2">
    <source>
        <dbReference type="ARBA" id="ARBA00022485"/>
    </source>
</evidence>
<dbReference type="NCBIfam" id="TIGR04038">
    <property type="entry name" value="tatD_link_rSAM"/>
    <property type="match status" value="1"/>
</dbReference>
<organism evidence="9 10">
    <name type="scientific">Acidihalobacter aeolianus</name>
    <dbReference type="NCBI Taxonomy" id="2792603"/>
    <lineage>
        <taxon>Bacteria</taxon>
        <taxon>Pseudomonadati</taxon>
        <taxon>Pseudomonadota</taxon>
        <taxon>Gammaproteobacteria</taxon>
        <taxon>Chromatiales</taxon>
        <taxon>Ectothiorhodospiraceae</taxon>
        <taxon>Acidihalobacter</taxon>
    </lineage>
</organism>
<evidence type="ECO:0000259" key="8">
    <source>
        <dbReference type="PROSITE" id="PS51918"/>
    </source>
</evidence>
<dbReference type="GO" id="GO:0003824">
    <property type="term" value="F:catalytic activity"/>
    <property type="evidence" value="ECO:0007669"/>
    <property type="project" value="InterPro"/>
</dbReference>
<dbReference type="Pfam" id="PF04055">
    <property type="entry name" value="Radical_SAM"/>
    <property type="match status" value="1"/>
</dbReference>
<dbReference type="GO" id="GO:0051539">
    <property type="term" value="F:4 iron, 4 sulfur cluster binding"/>
    <property type="evidence" value="ECO:0007669"/>
    <property type="project" value="UniProtKB-KW"/>
</dbReference>
<accession>A0A1D8K8V8</accession>
<dbReference type="PANTHER" id="PTHR30352:SF5">
    <property type="entry name" value="PYRUVATE FORMATE-LYASE 1-ACTIVATING ENZYME"/>
    <property type="match status" value="1"/>
</dbReference>
<dbReference type="PANTHER" id="PTHR30352">
    <property type="entry name" value="PYRUVATE FORMATE-LYASE-ACTIVATING ENZYME"/>
    <property type="match status" value="1"/>
</dbReference>
<dbReference type="InterPro" id="IPR058240">
    <property type="entry name" value="rSAM_sf"/>
</dbReference>
<keyword evidence="10" id="KW-1185">Reference proteome</keyword>
<dbReference type="Proteomes" id="UP000095342">
    <property type="component" value="Chromosome"/>
</dbReference>
<dbReference type="InterPro" id="IPR013785">
    <property type="entry name" value="Aldolase_TIM"/>
</dbReference>
<keyword evidence="3" id="KW-0119">Carbohydrate metabolism</keyword>
<keyword evidence="3" id="KW-0313">Glucose metabolism</keyword>
<keyword evidence="6" id="KW-0408">Iron</keyword>
<dbReference type="InterPro" id="IPR034457">
    <property type="entry name" value="Organic_radical-activating"/>
</dbReference>
<evidence type="ECO:0000256" key="6">
    <source>
        <dbReference type="ARBA" id="ARBA00023004"/>
    </source>
</evidence>
<evidence type="ECO:0000256" key="7">
    <source>
        <dbReference type="ARBA" id="ARBA00023014"/>
    </source>
</evidence>
<dbReference type="GO" id="GO:0046872">
    <property type="term" value="F:metal ion binding"/>
    <property type="evidence" value="ECO:0007669"/>
    <property type="project" value="UniProtKB-KW"/>
</dbReference>
<comment type="cofactor">
    <cofactor evidence="1">
        <name>[4Fe-4S] cluster</name>
        <dbReference type="ChEBI" id="CHEBI:49883"/>
    </cofactor>
</comment>
<evidence type="ECO:0000256" key="4">
    <source>
        <dbReference type="ARBA" id="ARBA00022691"/>
    </source>
</evidence>
<dbReference type="SUPFAM" id="SSF102114">
    <property type="entry name" value="Radical SAM enzymes"/>
    <property type="match status" value="1"/>
</dbReference>
<proteinExistence type="predicted"/>
<evidence type="ECO:0000256" key="3">
    <source>
        <dbReference type="ARBA" id="ARBA00022526"/>
    </source>
</evidence>
<gene>
    <name evidence="9" type="ORF">BJI67_10395</name>
</gene>
<keyword evidence="4" id="KW-0949">S-adenosyl-L-methionine</keyword>
<evidence type="ECO:0000256" key="1">
    <source>
        <dbReference type="ARBA" id="ARBA00001966"/>
    </source>
</evidence>
<dbReference type="KEGG" id="aaeo:BJI67_10395"/>
<keyword evidence="5" id="KW-0479">Metal-binding</keyword>
<dbReference type="PROSITE" id="PS51918">
    <property type="entry name" value="RADICAL_SAM"/>
    <property type="match status" value="1"/>
</dbReference>
<sequence length="207" mass="22615">MNGTCTAADAVYAYNLNGNCYLNLTNRCSLRCRFCPKFNGQWDVRGYGLRLHGEPDVDTLMSEVENQPEACDEVVFCGLGEPTLRLGTVLETGRRLRERGYRVRLNTDGLSNYVYGRDLLPRLAESVDAISVSLNAQTAAVYAVNCRPKTPDAYAAVLDFLYRAPDVVPDVTATAVAGLPGVDMDACAEIADKIGVGFRRRELGHVG</sequence>